<dbReference type="GO" id="GO:0003677">
    <property type="term" value="F:DNA binding"/>
    <property type="evidence" value="ECO:0007669"/>
    <property type="project" value="UniProtKB-KW"/>
</dbReference>
<dbReference type="CDD" id="cd07377">
    <property type="entry name" value="WHTH_GntR"/>
    <property type="match status" value="1"/>
</dbReference>
<dbReference type="RefSeq" id="WP_088916268.1">
    <property type="nucleotide sequence ID" value="NZ_CP018632.1"/>
</dbReference>
<dbReference type="Gene3D" id="3.40.1410.10">
    <property type="entry name" value="Chorismate lyase-like"/>
    <property type="match status" value="1"/>
</dbReference>
<evidence type="ECO:0000313" key="6">
    <source>
        <dbReference type="Proteomes" id="UP000250079"/>
    </source>
</evidence>
<dbReference type="PANTHER" id="PTHR44846:SF1">
    <property type="entry name" value="MANNOSYL-D-GLYCERATE TRANSPORT_METABOLISM SYSTEM REPRESSOR MNGR-RELATED"/>
    <property type="match status" value="1"/>
</dbReference>
<dbReference type="InterPro" id="IPR028978">
    <property type="entry name" value="Chorismate_lyase_/UTRA_dom_sf"/>
</dbReference>
<dbReference type="SUPFAM" id="SSF46785">
    <property type="entry name" value="Winged helix' DNA-binding domain"/>
    <property type="match status" value="1"/>
</dbReference>
<feature type="domain" description="HTH gntR-type" evidence="4">
    <location>
        <begin position="2"/>
        <end position="70"/>
    </location>
</feature>
<dbReference type="InterPro" id="IPR036390">
    <property type="entry name" value="WH_DNA-bd_sf"/>
</dbReference>
<dbReference type="KEGG" id="gai:IMCC3135_03225"/>
<dbReference type="PRINTS" id="PR00035">
    <property type="entry name" value="HTHGNTR"/>
</dbReference>
<organism evidence="5 6">
    <name type="scientific">Granulosicoccus antarcticus IMCC3135</name>
    <dbReference type="NCBI Taxonomy" id="1192854"/>
    <lineage>
        <taxon>Bacteria</taxon>
        <taxon>Pseudomonadati</taxon>
        <taxon>Pseudomonadota</taxon>
        <taxon>Gammaproteobacteria</taxon>
        <taxon>Chromatiales</taxon>
        <taxon>Granulosicoccaceae</taxon>
        <taxon>Granulosicoccus</taxon>
    </lineage>
</organism>
<dbReference type="Pfam" id="PF00392">
    <property type="entry name" value="GntR"/>
    <property type="match status" value="1"/>
</dbReference>
<proteinExistence type="predicted"/>
<dbReference type="SUPFAM" id="SSF64288">
    <property type="entry name" value="Chorismate lyase-like"/>
    <property type="match status" value="1"/>
</dbReference>
<dbReference type="SMART" id="SM00345">
    <property type="entry name" value="HTH_GNTR"/>
    <property type="match status" value="1"/>
</dbReference>
<keyword evidence="6" id="KW-1185">Reference proteome</keyword>
<gene>
    <name evidence="5" type="primary">yvoA_1</name>
    <name evidence="5" type="ORF">IMCC3135_03225</name>
</gene>
<dbReference type="EMBL" id="CP018632">
    <property type="protein sequence ID" value="ASJ70758.1"/>
    <property type="molecule type" value="Genomic_DNA"/>
</dbReference>
<dbReference type="PANTHER" id="PTHR44846">
    <property type="entry name" value="MANNOSYL-D-GLYCERATE TRANSPORT/METABOLISM SYSTEM REPRESSOR MNGR-RELATED"/>
    <property type="match status" value="1"/>
</dbReference>
<dbReference type="GO" id="GO:0003700">
    <property type="term" value="F:DNA-binding transcription factor activity"/>
    <property type="evidence" value="ECO:0007669"/>
    <property type="project" value="InterPro"/>
</dbReference>
<dbReference type="Proteomes" id="UP000250079">
    <property type="component" value="Chromosome"/>
</dbReference>
<dbReference type="Gene3D" id="1.10.10.10">
    <property type="entry name" value="Winged helix-like DNA-binding domain superfamily/Winged helix DNA-binding domain"/>
    <property type="match status" value="1"/>
</dbReference>
<sequence>MSALYRQVCKKILDQIASGQRKVGDRLPPEEEFASELGISRSTLRLAFAELEASGVVRRRKRAGTQIIAMKPQPKFSMATSGIQDLLSLGRNTEFRINHVSTVHSDDIDFPGEHYSETAHWLKVCGARTMNDDPRPFSTNRVYVPARFAGIEPVLKTADTSVFQTIEATFGVSVNRVTQSTRAIACPRKDADLLGLEPGSPVLQIDAALYVQKGELMELSVAIFDPSRFQLYSDVSIE</sequence>
<accession>A0A2Z2NLV7</accession>
<dbReference type="InterPro" id="IPR036388">
    <property type="entry name" value="WH-like_DNA-bd_sf"/>
</dbReference>
<evidence type="ECO:0000256" key="2">
    <source>
        <dbReference type="ARBA" id="ARBA00023125"/>
    </source>
</evidence>
<evidence type="ECO:0000256" key="3">
    <source>
        <dbReference type="ARBA" id="ARBA00023163"/>
    </source>
</evidence>
<evidence type="ECO:0000256" key="1">
    <source>
        <dbReference type="ARBA" id="ARBA00023015"/>
    </source>
</evidence>
<evidence type="ECO:0000259" key="4">
    <source>
        <dbReference type="PROSITE" id="PS50949"/>
    </source>
</evidence>
<dbReference type="PROSITE" id="PS50949">
    <property type="entry name" value="HTH_GNTR"/>
    <property type="match status" value="1"/>
</dbReference>
<dbReference type="AlphaFoldDB" id="A0A2Z2NLV7"/>
<reference evidence="5 6" key="1">
    <citation type="submission" date="2016-12" db="EMBL/GenBank/DDBJ databases">
        <authorList>
            <person name="Song W.-J."/>
            <person name="Kurnit D.M."/>
        </authorList>
    </citation>
    <scope>NUCLEOTIDE SEQUENCE [LARGE SCALE GENOMIC DNA]</scope>
    <source>
        <strain evidence="5 6">IMCC3135</strain>
    </source>
</reference>
<keyword evidence="3" id="KW-0804">Transcription</keyword>
<protein>
    <submittedName>
        <fullName evidence="5">HTH-type transcriptional repressor YvoA</fullName>
    </submittedName>
</protein>
<evidence type="ECO:0000313" key="5">
    <source>
        <dbReference type="EMBL" id="ASJ70758.1"/>
    </source>
</evidence>
<name>A0A2Z2NLV7_9GAMM</name>
<dbReference type="OrthoDB" id="6626198at2"/>
<dbReference type="InterPro" id="IPR011663">
    <property type="entry name" value="UTRA"/>
</dbReference>
<dbReference type="InterPro" id="IPR000524">
    <property type="entry name" value="Tscrpt_reg_HTH_GntR"/>
</dbReference>
<dbReference type="Pfam" id="PF07702">
    <property type="entry name" value="UTRA"/>
    <property type="match status" value="1"/>
</dbReference>
<dbReference type="SMART" id="SM00866">
    <property type="entry name" value="UTRA"/>
    <property type="match status" value="1"/>
</dbReference>
<dbReference type="InterPro" id="IPR050679">
    <property type="entry name" value="Bact_HTH_transcr_reg"/>
</dbReference>
<dbReference type="GO" id="GO:0045892">
    <property type="term" value="P:negative regulation of DNA-templated transcription"/>
    <property type="evidence" value="ECO:0007669"/>
    <property type="project" value="TreeGrafter"/>
</dbReference>
<keyword evidence="1" id="KW-0805">Transcription regulation</keyword>
<keyword evidence="2" id="KW-0238">DNA-binding</keyword>